<evidence type="ECO:0000313" key="5">
    <source>
        <dbReference type="EMBL" id="CAI4003553.1"/>
    </source>
</evidence>
<reference evidence="5" key="1">
    <citation type="submission" date="2022-10" db="EMBL/GenBank/DDBJ databases">
        <authorList>
            <person name="Chen Y."/>
            <person name="Dougan E. K."/>
            <person name="Chan C."/>
            <person name="Rhodes N."/>
            <person name="Thang M."/>
        </authorList>
    </citation>
    <scope>NUCLEOTIDE SEQUENCE</scope>
</reference>
<proteinExistence type="predicted"/>
<dbReference type="InterPro" id="IPR000008">
    <property type="entry name" value="C2_dom"/>
</dbReference>
<feature type="transmembrane region" description="Helical" evidence="2">
    <location>
        <begin position="789"/>
        <end position="809"/>
    </location>
</feature>
<reference evidence="6 7" key="2">
    <citation type="submission" date="2024-05" db="EMBL/GenBank/DDBJ databases">
        <authorList>
            <person name="Chen Y."/>
            <person name="Shah S."/>
            <person name="Dougan E. K."/>
            <person name="Thang M."/>
            <person name="Chan C."/>
        </authorList>
    </citation>
    <scope>NUCLEOTIDE SEQUENCE [LARGE SCALE GENOMIC DNA]</scope>
</reference>
<evidence type="ECO:0000259" key="3">
    <source>
        <dbReference type="PROSITE" id="PS50004"/>
    </source>
</evidence>
<feature type="region of interest" description="Disordered" evidence="1">
    <location>
        <begin position="383"/>
        <end position="410"/>
    </location>
</feature>
<evidence type="ECO:0000313" key="6">
    <source>
        <dbReference type="EMBL" id="CAL4790865.1"/>
    </source>
</evidence>
<evidence type="ECO:0000256" key="2">
    <source>
        <dbReference type="SAM" id="Phobius"/>
    </source>
</evidence>
<dbReference type="InterPro" id="IPR035892">
    <property type="entry name" value="C2_domain_sf"/>
</dbReference>
<comment type="caution">
    <text evidence="5">The sequence shown here is derived from an EMBL/GenBank/DDBJ whole genome shotgun (WGS) entry which is preliminary data.</text>
</comment>
<keyword evidence="2" id="KW-1133">Transmembrane helix</keyword>
<dbReference type="InterPro" id="IPR035969">
    <property type="entry name" value="Rab-GAP_TBC_sf"/>
</dbReference>
<evidence type="ECO:0000256" key="1">
    <source>
        <dbReference type="SAM" id="MobiDB-lite"/>
    </source>
</evidence>
<dbReference type="Gene3D" id="1.10.8.270">
    <property type="entry name" value="putative rabgap domain of human tbc1 domain family member 14 like domains"/>
    <property type="match status" value="1"/>
</dbReference>
<dbReference type="AlphaFoldDB" id="A0A9P1D6T2"/>
<dbReference type="OrthoDB" id="1029639at2759"/>
<dbReference type="EMBL" id="CAMXCT010003290">
    <property type="protein sequence ID" value="CAI4003553.1"/>
    <property type="molecule type" value="Genomic_DNA"/>
</dbReference>
<dbReference type="SUPFAM" id="SSF49562">
    <property type="entry name" value="C2 domain (Calcium/lipid-binding domain, CaLB)"/>
    <property type="match status" value="1"/>
</dbReference>
<keyword evidence="7" id="KW-1185">Reference proteome</keyword>
<feature type="compositionally biased region" description="Low complexity" evidence="1">
    <location>
        <begin position="9"/>
        <end position="21"/>
    </location>
</feature>
<sequence length="1161" mass="128800">MGTRHSHAAADADTAASSASPAPAPRAHRPGRPRRGLRAWGRSIKRRVRGCFGLEPAPSIHPAVAPVIERKKTASDLAGHRSYRALVTEAEAGGVLHQIQLDVARTFPAIPARSGTWGWPEDVSEVEREGCLARVLMAFECRALDSLGPRPDRRAPGLPMLLKIRRSWCGPGDSADAVRAPLMRHQQIWLKRAVPKPASRSTMSQANYPIFDGDERSSLLKKVQTKDDFRAKKWRCVTHPVRAFETLSPYAVLGVGIMAARDLTERESGFFNTDTTPDPYVQVILDDTELEKCKTLPARRMKEPTWMYQCEVDVLAPTSMVRIQVKDDRPTEKADIGFFDVCLGDIPYDKAIEGWFELRFQESLLMTSVQRYQQHCEMREETLTEEEALRKKKEQASAPSVVPAADPDDKQTKLVTKTQLYAESKDRALDAFQACVHSTADISDQMGLETISKSLREGGRKKRSNAGEVYISLRLKLLVSRFDSLFAYAMDAPAPENLGGLKQDVKITRKIDVQRVYDDIMEVKVRVLDDAVLCCVYGFRYLVTWRSLPLSAIYLVGLLLCCWKTYLTWAIIPLLLAISLIVNRFPSARSYMTRGGQNAALTEEGFKHTAAWRDSGEVLKYVTRVLKEDMKAKLTDPRQLKTFASQAVRDGQPTLTLEQLRLALSAADFVEMEEQYFRKGDLVWVNGRFPAKVESTAGDPSAGTDRVLVTYEKSLVMEDLPPEEVRGRQVTLRADGLPNLDPLRKVPGGAGILDSAIEAIYPIIEDVRHLSLPGIHQLTEIFTWKKSTVTTIMVVVLLIISSLFGYAAWLHRTSGQNGNLSRKEEILISVLRSLDNWVAALIIVGIFFLQGWFMANVSSVIKIASRSTKGRPAPATWAFFTPDSVQADLLRSLAAKEADMHPHGGFHLPYMTGDGSSASASYAAGDPVPTYVQGCSMMAAMCLGFTAGREEEGFWLFTYLMEDILGPDFFSRRPAMLGYHGDKAALAQLVASSMPQLAERMGTTGLAECVSALAARCLLSGFVGFLSGEPLVALWEELLTSPWVDYPRLPLLLWFTGLVQHAEQQLQEASGDELVPNFFRTVQATSRALPDGWRPVLPLSADRAAELQQVSLLAAEKYREAQEEIHCKEMHAKQVSASLDRSAARLADALKLAENLSGAQE</sequence>
<evidence type="ECO:0000259" key="4">
    <source>
        <dbReference type="PROSITE" id="PS50086"/>
    </source>
</evidence>
<protein>
    <submittedName>
        <fullName evidence="6">Growth hormone-regulated TBC protein 1</fullName>
    </submittedName>
</protein>
<name>A0A9P1D6T2_9DINO</name>
<dbReference type="EMBL" id="CAMXCT030003290">
    <property type="protein sequence ID" value="CAL4790865.1"/>
    <property type="molecule type" value="Genomic_DNA"/>
</dbReference>
<dbReference type="EMBL" id="CAMXCT020003290">
    <property type="protein sequence ID" value="CAL1156928.1"/>
    <property type="molecule type" value="Genomic_DNA"/>
</dbReference>
<feature type="region of interest" description="Disordered" evidence="1">
    <location>
        <begin position="1"/>
        <end position="39"/>
    </location>
</feature>
<dbReference type="PROSITE" id="PS50086">
    <property type="entry name" value="TBC_RABGAP"/>
    <property type="match status" value="1"/>
</dbReference>
<gene>
    <name evidence="5" type="ORF">C1SCF055_LOCUS29415</name>
</gene>
<dbReference type="Pfam" id="PF00566">
    <property type="entry name" value="RabGAP-TBC"/>
    <property type="match status" value="1"/>
</dbReference>
<keyword evidence="2" id="KW-0812">Transmembrane</keyword>
<feature type="compositionally biased region" description="Low complexity" evidence="1">
    <location>
        <begin position="396"/>
        <end position="405"/>
    </location>
</feature>
<dbReference type="Proteomes" id="UP001152797">
    <property type="component" value="Unassembled WGS sequence"/>
</dbReference>
<dbReference type="InterPro" id="IPR000195">
    <property type="entry name" value="Rab-GAP-TBC_dom"/>
</dbReference>
<dbReference type="SUPFAM" id="SSF47923">
    <property type="entry name" value="Ypt/Rab-GAP domain of gyp1p"/>
    <property type="match status" value="1"/>
</dbReference>
<dbReference type="PROSITE" id="PS50004">
    <property type="entry name" value="C2"/>
    <property type="match status" value="1"/>
</dbReference>
<feature type="transmembrane region" description="Helical" evidence="2">
    <location>
        <begin position="837"/>
        <end position="861"/>
    </location>
</feature>
<accession>A0A9P1D6T2</accession>
<feature type="domain" description="Rab-GAP TBC" evidence="4">
    <location>
        <begin position="867"/>
        <end position="1042"/>
    </location>
</feature>
<feature type="transmembrane region" description="Helical" evidence="2">
    <location>
        <begin position="566"/>
        <end position="585"/>
    </location>
</feature>
<evidence type="ECO:0000313" key="7">
    <source>
        <dbReference type="Proteomes" id="UP001152797"/>
    </source>
</evidence>
<keyword evidence="2" id="KW-0472">Membrane</keyword>
<dbReference type="Gene3D" id="2.60.40.150">
    <property type="entry name" value="C2 domain"/>
    <property type="match status" value="1"/>
</dbReference>
<feature type="compositionally biased region" description="Basic residues" evidence="1">
    <location>
        <begin position="26"/>
        <end position="39"/>
    </location>
</feature>
<dbReference type="CDD" id="cd00030">
    <property type="entry name" value="C2"/>
    <property type="match status" value="1"/>
</dbReference>
<dbReference type="SMART" id="SM00239">
    <property type="entry name" value="C2"/>
    <property type="match status" value="1"/>
</dbReference>
<organism evidence="5">
    <name type="scientific">Cladocopium goreaui</name>
    <dbReference type="NCBI Taxonomy" id="2562237"/>
    <lineage>
        <taxon>Eukaryota</taxon>
        <taxon>Sar</taxon>
        <taxon>Alveolata</taxon>
        <taxon>Dinophyceae</taxon>
        <taxon>Suessiales</taxon>
        <taxon>Symbiodiniaceae</taxon>
        <taxon>Cladocopium</taxon>
    </lineage>
</organism>
<feature type="domain" description="C2" evidence="3">
    <location>
        <begin position="233"/>
        <end position="356"/>
    </location>
</feature>